<accession>A0A9D2NR34</accession>
<dbReference type="GO" id="GO:0140359">
    <property type="term" value="F:ABC-type transporter activity"/>
    <property type="evidence" value="ECO:0007669"/>
    <property type="project" value="InterPro"/>
</dbReference>
<dbReference type="Pfam" id="PF12698">
    <property type="entry name" value="ABC2_membrane_3"/>
    <property type="match status" value="1"/>
</dbReference>
<comment type="caution">
    <text evidence="7">The sequence shown here is derived from an EMBL/GenBank/DDBJ whole genome shotgun (WGS) entry which is preliminary data.</text>
</comment>
<evidence type="ECO:0000256" key="4">
    <source>
        <dbReference type="ARBA" id="ARBA00023136"/>
    </source>
</evidence>
<dbReference type="AlphaFoldDB" id="A0A9D2NR34"/>
<feature type="transmembrane region" description="Helical" evidence="5">
    <location>
        <begin position="285"/>
        <end position="307"/>
    </location>
</feature>
<protein>
    <submittedName>
        <fullName evidence="7">ABC transporter permease</fullName>
    </submittedName>
</protein>
<evidence type="ECO:0000313" key="7">
    <source>
        <dbReference type="EMBL" id="HJC36902.1"/>
    </source>
</evidence>
<gene>
    <name evidence="7" type="ORF">H9702_07200</name>
</gene>
<dbReference type="GO" id="GO:0016020">
    <property type="term" value="C:membrane"/>
    <property type="evidence" value="ECO:0007669"/>
    <property type="project" value="UniProtKB-SubCell"/>
</dbReference>
<sequence>MKFIRKLQVMIVGKGIWTIMKKELARFFKDGRMCLTTLLLPGLMIYILYSFMGDALGSQLNVADDFQPRIRTVELSDSMKELFAQAGLQPEEIGTEEEADALNAIQQEELDLLIIFPENFDAAVAAYDASQGDDAPNVEIYYNSASTDSSTAFEQVQGLLDQYESSLTNLFDINRGQEGYDLADDRDLAGMTMSSMMPLLILVFLFSGCMAIAPESIAGEKERGTIATILVTPIRRSELALGKIFSLSIIALLSGLSSTVGILLSMPKLMGGMEVNMNVYGAADYVMLGLVILSTVLFLIALISIISAFAKTIKEAQTLVLPLMMIAMVVGVTSMFGSAQSETVMYLIPLYSSVQCMSGIFSFDFNLVNMSVCVISNLLYTAVLIFVLTRMFHSERIIFTK</sequence>
<reference evidence="7" key="2">
    <citation type="submission" date="2021-04" db="EMBL/GenBank/DDBJ databases">
        <authorList>
            <person name="Gilroy R."/>
        </authorList>
    </citation>
    <scope>NUCLEOTIDE SEQUENCE</scope>
    <source>
        <strain evidence="7">CHK187-11901</strain>
    </source>
</reference>
<evidence type="ECO:0000256" key="2">
    <source>
        <dbReference type="ARBA" id="ARBA00022692"/>
    </source>
</evidence>
<dbReference type="PANTHER" id="PTHR43471">
    <property type="entry name" value="ABC TRANSPORTER PERMEASE"/>
    <property type="match status" value="1"/>
</dbReference>
<feature type="transmembrane region" description="Helical" evidence="5">
    <location>
        <begin position="319"/>
        <end position="339"/>
    </location>
</feature>
<evidence type="ECO:0000256" key="3">
    <source>
        <dbReference type="ARBA" id="ARBA00022989"/>
    </source>
</evidence>
<keyword evidence="3 5" id="KW-1133">Transmembrane helix</keyword>
<feature type="transmembrane region" description="Helical" evidence="5">
    <location>
        <begin position="244"/>
        <end position="265"/>
    </location>
</feature>
<feature type="domain" description="ABC-2 type transporter transmembrane" evidence="6">
    <location>
        <begin position="35"/>
        <end position="388"/>
    </location>
</feature>
<dbReference type="Gene3D" id="3.40.1710.10">
    <property type="entry name" value="abc type-2 transporter like domain"/>
    <property type="match status" value="1"/>
</dbReference>
<evidence type="ECO:0000256" key="5">
    <source>
        <dbReference type="SAM" id="Phobius"/>
    </source>
</evidence>
<evidence type="ECO:0000259" key="6">
    <source>
        <dbReference type="Pfam" id="PF12698"/>
    </source>
</evidence>
<evidence type="ECO:0000313" key="8">
    <source>
        <dbReference type="Proteomes" id="UP000823896"/>
    </source>
</evidence>
<keyword evidence="2 5" id="KW-0812">Transmembrane</keyword>
<feature type="transmembrane region" description="Helical" evidence="5">
    <location>
        <begin position="33"/>
        <end position="52"/>
    </location>
</feature>
<organism evidence="7 8">
    <name type="scientific">Candidatus Merdibacter merdavium</name>
    <dbReference type="NCBI Taxonomy" id="2838692"/>
    <lineage>
        <taxon>Bacteria</taxon>
        <taxon>Bacillati</taxon>
        <taxon>Bacillota</taxon>
        <taxon>Erysipelotrichia</taxon>
        <taxon>Erysipelotrichales</taxon>
        <taxon>Erysipelotrichaceae</taxon>
        <taxon>Merdibacter</taxon>
    </lineage>
</organism>
<dbReference type="InterPro" id="IPR013525">
    <property type="entry name" value="ABC2_TM"/>
</dbReference>
<keyword evidence="4 5" id="KW-0472">Membrane</keyword>
<dbReference type="PANTHER" id="PTHR43471:SF3">
    <property type="entry name" value="ABC TRANSPORTER PERMEASE PROTEIN NATB"/>
    <property type="match status" value="1"/>
</dbReference>
<evidence type="ECO:0000256" key="1">
    <source>
        <dbReference type="ARBA" id="ARBA00004141"/>
    </source>
</evidence>
<dbReference type="Proteomes" id="UP000823896">
    <property type="component" value="Unassembled WGS sequence"/>
</dbReference>
<reference evidence="7" key="1">
    <citation type="journal article" date="2021" name="PeerJ">
        <title>Extensive microbial diversity within the chicken gut microbiome revealed by metagenomics and culture.</title>
        <authorList>
            <person name="Gilroy R."/>
            <person name="Ravi A."/>
            <person name="Getino M."/>
            <person name="Pursley I."/>
            <person name="Horton D.L."/>
            <person name="Alikhan N.F."/>
            <person name="Baker D."/>
            <person name="Gharbi K."/>
            <person name="Hall N."/>
            <person name="Watson M."/>
            <person name="Adriaenssens E.M."/>
            <person name="Foster-Nyarko E."/>
            <person name="Jarju S."/>
            <person name="Secka A."/>
            <person name="Antonio M."/>
            <person name="Oren A."/>
            <person name="Chaudhuri R.R."/>
            <person name="La Ragione R."/>
            <person name="Hildebrand F."/>
            <person name="Pallen M.J."/>
        </authorList>
    </citation>
    <scope>NUCLEOTIDE SEQUENCE</scope>
    <source>
        <strain evidence="7">CHK187-11901</strain>
    </source>
</reference>
<dbReference type="EMBL" id="DWWM01000044">
    <property type="protein sequence ID" value="HJC36902.1"/>
    <property type="molecule type" value="Genomic_DNA"/>
</dbReference>
<proteinExistence type="predicted"/>
<name>A0A9D2NR34_9FIRM</name>
<feature type="transmembrane region" description="Helical" evidence="5">
    <location>
        <begin position="195"/>
        <end position="213"/>
    </location>
</feature>
<comment type="subcellular location">
    <subcellularLocation>
        <location evidence="1">Membrane</location>
        <topology evidence="1">Multi-pass membrane protein</topology>
    </subcellularLocation>
</comment>
<feature type="transmembrane region" description="Helical" evidence="5">
    <location>
        <begin position="367"/>
        <end position="388"/>
    </location>
</feature>